<dbReference type="PANTHER" id="PTHR33164:SF106">
    <property type="entry name" value="TRANSCRIPTIONAL REGULATORY PROTEIN"/>
    <property type="match status" value="1"/>
</dbReference>
<dbReference type="OrthoDB" id="3694026at2"/>
<dbReference type="Proteomes" id="UP000035034">
    <property type="component" value="Unassembled WGS sequence"/>
</dbReference>
<protein>
    <submittedName>
        <fullName evidence="2">Putative MarR family transcriptional regulator</fullName>
    </submittedName>
</protein>
<accession>H0R154</accession>
<name>H0R154_9ACTN</name>
<dbReference type="eggNOG" id="COG1846">
    <property type="taxonomic scope" value="Bacteria"/>
</dbReference>
<dbReference type="Gene3D" id="1.10.10.10">
    <property type="entry name" value="Winged helix-like DNA-binding domain superfamily/Winged helix DNA-binding domain"/>
    <property type="match status" value="1"/>
</dbReference>
<dbReference type="PANTHER" id="PTHR33164">
    <property type="entry name" value="TRANSCRIPTIONAL REGULATOR, MARR FAMILY"/>
    <property type="match status" value="1"/>
</dbReference>
<dbReference type="EMBL" id="BAEH01000064">
    <property type="protein sequence ID" value="GAB18805.1"/>
    <property type="molecule type" value="Genomic_DNA"/>
</dbReference>
<dbReference type="SUPFAM" id="SSF46785">
    <property type="entry name" value="Winged helix' DNA-binding domain"/>
    <property type="match status" value="1"/>
</dbReference>
<dbReference type="GO" id="GO:0003700">
    <property type="term" value="F:DNA-binding transcription factor activity"/>
    <property type="evidence" value="ECO:0007669"/>
    <property type="project" value="InterPro"/>
</dbReference>
<proteinExistence type="predicted"/>
<sequence length="145" mass="15515">MTDDNSEKIVHALRAVVVRLHLAASEFGQTTGLHPTDIRALILLLDDERGGRVSTPSDLAGRLGLNSASTTALLDRLEGSDFIRRNPHATDRRKVVVSITPHAVNVGQEFFGPTITRLTAALGDYSADETAAVARFLGDVDSIIG</sequence>
<evidence type="ECO:0000259" key="1">
    <source>
        <dbReference type="PROSITE" id="PS50995"/>
    </source>
</evidence>
<dbReference type="Pfam" id="PF01047">
    <property type="entry name" value="MarR"/>
    <property type="match status" value="1"/>
</dbReference>
<dbReference type="RefSeq" id="WP_007318141.1">
    <property type="nucleotide sequence ID" value="NZ_BAEH01000064.1"/>
</dbReference>
<dbReference type="InterPro" id="IPR000835">
    <property type="entry name" value="HTH_MarR-typ"/>
</dbReference>
<comment type="caution">
    <text evidence="2">The sequence shown here is derived from an EMBL/GenBank/DDBJ whole genome shotgun (WGS) entry which is preliminary data.</text>
</comment>
<dbReference type="STRING" id="1077974.GOEFS_064_00440"/>
<keyword evidence="3" id="KW-1185">Reference proteome</keyword>
<evidence type="ECO:0000313" key="2">
    <source>
        <dbReference type="EMBL" id="GAB18805.1"/>
    </source>
</evidence>
<dbReference type="PROSITE" id="PS50995">
    <property type="entry name" value="HTH_MARR_2"/>
    <property type="match status" value="1"/>
</dbReference>
<dbReference type="PRINTS" id="PR00598">
    <property type="entry name" value="HTHMARR"/>
</dbReference>
<dbReference type="GO" id="GO:0006950">
    <property type="term" value="P:response to stress"/>
    <property type="evidence" value="ECO:0007669"/>
    <property type="project" value="TreeGrafter"/>
</dbReference>
<gene>
    <name evidence="2" type="ORF">GOEFS_064_00440</name>
</gene>
<organism evidence="2 3">
    <name type="scientific">Gordonia effusa NBRC 100432</name>
    <dbReference type="NCBI Taxonomy" id="1077974"/>
    <lineage>
        <taxon>Bacteria</taxon>
        <taxon>Bacillati</taxon>
        <taxon>Actinomycetota</taxon>
        <taxon>Actinomycetes</taxon>
        <taxon>Mycobacteriales</taxon>
        <taxon>Gordoniaceae</taxon>
        <taxon>Gordonia</taxon>
    </lineage>
</organism>
<dbReference type="InterPro" id="IPR039422">
    <property type="entry name" value="MarR/SlyA-like"/>
</dbReference>
<dbReference type="InterPro" id="IPR036388">
    <property type="entry name" value="WH-like_DNA-bd_sf"/>
</dbReference>
<evidence type="ECO:0000313" key="3">
    <source>
        <dbReference type="Proteomes" id="UP000035034"/>
    </source>
</evidence>
<reference evidence="2 3" key="1">
    <citation type="submission" date="2011-12" db="EMBL/GenBank/DDBJ databases">
        <title>Whole genome shotgun sequence of Gordonia effusa NBRC 100432.</title>
        <authorList>
            <person name="Yoshida I."/>
            <person name="Takarada H."/>
            <person name="Hosoyama A."/>
            <person name="Tsuchikane K."/>
            <person name="Katsumata H."/>
            <person name="Yamazaki S."/>
            <person name="Fujita N."/>
        </authorList>
    </citation>
    <scope>NUCLEOTIDE SEQUENCE [LARGE SCALE GENOMIC DNA]</scope>
    <source>
        <strain evidence="2 3">NBRC 100432</strain>
    </source>
</reference>
<dbReference type="InterPro" id="IPR036390">
    <property type="entry name" value="WH_DNA-bd_sf"/>
</dbReference>
<dbReference type="AlphaFoldDB" id="H0R154"/>
<dbReference type="SMART" id="SM00347">
    <property type="entry name" value="HTH_MARR"/>
    <property type="match status" value="1"/>
</dbReference>
<feature type="domain" description="HTH marR-type" evidence="1">
    <location>
        <begin position="6"/>
        <end position="142"/>
    </location>
</feature>